<evidence type="ECO:0000313" key="1">
    <source>
        <dbReference type="EMBL" id="PXF44478.1"/>
    </source>
</evidence>
<comment type="caution">
    <text evidence="1">The sequence shown here is derived from an EMBL/GenBank/DDBJ whole genome shotgun (WGS) entry which is preliminary data.</text>
</comment>
<organism evidence="1 2">
    <name type="scientific">Gracilariopsis chorda</name>
    <dbReference type="NCBI Taxonomy" id="448386"/>
    <lineage>
        <taxon>Eukaryota</taxon>
        <taxon>Rhodophyta</taxon>
        <taxon>Florideophyceae</taxon>
        <taxon>Rhodymeniophycidae</taxon>
        <taxon>Gracilariales</taxon>
        <taxon>Gracilariaceae</taxon>
        <taxon>Gracilariopsis</taxon>
    </lineage>
</organism>
<dbReference type="AlphaFoldDB" id="A0A2V3IQU7"/>
<dbReference type="Proteomes" id="UP000247409">
    <property type="component" value="Unassembled WGS sequence"/>
</dbReference>
<proteinExistence type="predicted"/>
<keyword evidence="2" id="KW-1185">Reference proteome</keyword>
<reference evidence="1 2" key="1">
    <citation type="journal article" date="2018" name="Mol. Biol. Evol.">
        <title>Analysis of the draft genome of the red seaweed Gracilariopsis chorda provides insights into genome size evolution in Rhodophyta.</title>
        <authorList>
            <person name="Lee J."/>
            <person name="Yang E.C."/>
            <person name="Graf L."/>
            <person name="Yang J.H."/>
            <person name="Qiu H."/>
            <person name="Zel Zion U."/>
            <person name="Chan C.X."/>
            <person name="Stephens T.G."/>
            <person name="Weber A.P.M."/>
            <person name="Boo G.H."/>
            <person name="Boo S.M."/>
            <person name="Kim K.M."/>
            <person name="Shin Y."/>
            <person name="Jung M."/>
            <person name="Lee S.J."/>
            <person name="Yim H.S."/>
            <person name="Lee J.H."/>
            <person name="Bhattacharya D."/>
            <person name="Yoon H.S."/>
        </authorList>
    </citation>
    <scope>NUCLEOTIDE SEQUENCE [LARGE SCALE GENOMIC DNA]</scope>
    <source>
        <strain evidence="1 2">SKKU-2015</strain>
        <tissue evidence="1">Whole body</tissue>
    </source>
</reference>
<accession>A0A2V3IQU7</accession>
<gene>
    <name evidence="1" type="ORF">BWQ96_05750</name>
</gene>
<protein>
    <submittedName>
        <fullName evidence="1">Uncharacterized protein</fullName>
    </submittedName>
</protein>
<evidence type="ECO:0000313" key="2">
    <source>
        <dbReference type="Proteomes" id="UP000247409"/>
    </source>
</evidence>
<name>A0A2V3IQU7_9FLOR</name>
<sequence>MAAYDDGSAWAAKLQALRNMPYVDYVAHLPSFSAPPVGHFFHLREANFLVIKSQTMDGVTLAVAPARAKCLFALQLPPHSALVLTANAPATLETTVPAISRVLAPIFVCEPP</sequence>
<dbReference type="EMBL" id="NBIV01000089">
    <property type="protein sequence ID" value="PXF44478.1"/>
    <property type="molecule type" value="Genomic_DNA"/>
</dbReference>